<dbReference type="GO" id="GO:0016709">
    <property type="term" value="F:oxidoreductase activity, acting on paired donors, with incorporation or reduction of molecular oxygen, NAD(P)H as one donor, and incorporation of one atom of oxygen"/>
    <property type="evidence" value="ECO:0007669"/>
    <property type="project" value="UniProtKB-ARBA"/>
</dbReference>
<keyword evidence="8" id="KW-1185">Reference proteome</keyword>
<gene>
    <name evidence="7" type="ORF">P167DRAFT_529055</name>
</gene>
<evidence type="ECO:0000313" key="7">
    <source>
        <dbReference type="EMBL" id="RPB08105.1"/>
    </source>
</evidence>
<dbReference type="SUPFAM" id="SSF52833">
    <property type="entry name" value="Thioredoxin-like"/>
    <property type="match status" value="1"/>
</dbReference>
<proteinExistence type="inferred from homology"/>
<dbReference type="Gene3D" id="3.40.30.20">
    <property type="match status" value="1"/>
</dbReference>
<dbReference type="PANTHER" id="PTHR43004:SF4">
    <property type="entry name" value="FAD-BINDING DOMAIN-CONTAINING PROTEIN"/>
    <property type="match status" value="1"/>
</dbReference>
<feature type="domain" description="FAD-binding" evidence="5">
    <location>
        <begin position="122"/>
        <end position="315"/>
    </location>
</feature>
<dbReference type="Gene3D" id="3.50.50.60">
    <property type="entry name" value="FAD/NAD(P)-binding domain"/>
    <property type="match status" value="2"/>
</dbReference>
<dbReference type="InParanoid" id="A0A3N4KQR7"/>
<dbReference type="SUPFAM" id="SSF54373">
    <property type="entry name" value="FAD-linked reductases, C-terminal domain"/>
    <property type="match status" value="1"/>
</dbReference>
<dbReference type="InterPro" id="IPR002938">
    <property type="entry name" value="FAD-bd"/>
</dbReference>
<name>A0A3N4KQR7_9PEZI</name>
<dbReference type="PRINTS" id="PR00420">
    <property type="entry name" value="RNGMNOXGNASE"/>
</dbReference>
<accession>A0A3N4KQR7</accession>
<dbReference type="GO" id="GO:0071949">
    <property type="term" value="F:FAD binding"/>
    <property type="evidence" value="ECO:0007669"/>
    <property type="project" value="InterPro"/>
</dbReference>
<evidence type="ECO:0000256" key="2">
    <source>
        <dbReference type="ARBA" id="ARBA00022630"/>
    </source>
</evidence>
<comment type="similarity">
    <text evidence="1">Belongs to the PheA/TfdB FAD monooxygenase family.</text>
</comment>
<evidence type="ECO:0000256" key="4">
    <source>
        <dbReference type="ARBA" id="ARBA00023002"/>
    </source>
</evidence>
<dbReference type="Gene3D" id="3.30.9.10">
    <property type="entry name" value="D-Amino Acid Oxidase, subunit A, domain 2"/>
    <property type="match status" value="2"/>
</dbReference>
<dbReference type="InterPro" id="IPR036188">
    <property type="entry name" value="FAD/NAD-bd_sf"/>
</dbReference>
<protein>
    <recommendedName>
        <fullName evidence="9">FAD binding domain-containing protein</fullName>
    </recommendedName>
</protein>
<dbReference type="Pfam" id="PF07976">
    <property type="entry name" value="Phe_hydrox_dim"/>
    <property type="match status" value="1"/>
</dbReference>
<reference evidence="7 8" key="1">
    <citation type="journal article" date="2018" name="Nat. Ecol. Evol.">
        <title>Pezizomycetes genomes reveal the molecular basis of ectomycorrhizal truffle lifestyle.</title>
        <authorList>
            <person name="Murat C."/>
            <person name="Payen T."/>
            <person name="Noel B."/>
            <person name="Kuo A."/>
            <person name="Morin E."/>
            <person name="Chen J."/>
            <person name="Kohler A."/>
            <person name="Krizsan K."/>
            <person name="Balestrini R."/>
            <person name="Da Silva C."/>
            <person name="Montanini B."/>
            <person name="Hainaut M."/>
            <person name="Levati E."/>
            <person name="Barry K.W."/>
            <person name="Belfiori B."/>
            <person name="Cichocki N."/>
            <person name="Clum A."/>
            <person name="Dockter R.B."/>
            <person name="Fauchery L."/>
            <person name="Guy J."/>
            <person name="Iotti M."/>
            <person name="Le Tacon F."/>
            <person name="Lindquist E.A."/>
            <person name="Lipzen A."/>
            <person name="Malagnac F."/>
            <person name="Mello A."/>
            <person name="Molinier V."/>
            <person name="Miyauchi S."/>
            <person name="Poulain J."/>
            <person name="Riccioni C."/>
            <person name="Rubini A."/>
            <person name="Sitrit Y."/>
            <person name="Splivallo R."/>
            <person name="Traeger S."/>
            <person name="Wang M."/>
            <person name="Zifcakova L."/>
            <person name="Wipf D."/>
            <person name="Zambonelli A."/>
            <person name="Paolocci F."/>
            <person name="Nowrousian M."/>
            <person name="Ottonello S."/>
            <person name="Baldrian P."/>
            <person name="Spatafora J.W."/>
            <person name="Henrissat B."/>
            <person name="Nagy L.G."/>
            <person name="Aury J.M."/>
            <person name="Wincker P."/>
            <person name="Grigoriev I.V."/>
            <person name="Bonfante P."/>
            <person name="Martin F.M."/>
        </authorList>
    </citation>
    <scope>NUCLEOTIDE SEQUENCE [LARGE SCALE GENOMIC DNA]</scope>
    <source>
        <strain evidence="7 8">CCBAS932</strain>
    </source>
</reference>
<dbReference type="InterPro" id="IPR050641">
    <property type="entry name" value="RIFMO-like"/>
</dbReference>
<dbReference type="Proteomes" id="UP000277580">
    <property type="component" value="Unassembled WGS sequence"/>
</dbReference>
<dbReference type="OrthoDB" id="1716816at2759"/>
<dbReference type="InterPro" id="IPR038220">
    <property type="entry name" value="PHOX_C_sf"/>
</dbReference>
<feature type="domain" description="Phenol hydroxylase-like C-terminal dimerisation" evidence="6">
    <location>
        <begin position="348"/>
        <end position="564"/>
    </location>
</feature>
<dbReference type="Pfam" id="PF01494">
    <property type="entry name" value="FAD_binding_3"/>
    <property type="match status" value="2"/>
</dbReference>
<dbReference type="AlphaFoldDB" id="A0A3N4KQR7"/>
<dbReference type="PANTHER" id="PTHR43004">
    <property type="entry name" value="TRK SYSTEM POTASSIUM UPTAKE PROTEIN"/>
    <property type="match status" value="1"/>
</dbReference>
<dbReference type="SUPFAM" id="SSF51905">
    <property type="entry name" value="FAD/NAD(P)-binding domain"/>
    <property type="match status" value="1"/>
</dbReference>
<sequence length="565" mass="60926">MTPQTTDVLIVGAGPAGLILSTLLTRLGIPLVHIDDRPHATSTGRADGLQPKTLETLSQLRLLTPLLERGVKIYDISYWNSTAQHALRRTRRECHFPGVVEVVERFILICHQGVVEGVLEGDVRAKYVVGCDGAHSAVRRCMPGAKMEGESTDVFWGVLDGVIETDFPDLWSKCAIATHDKGTILCIPRERGMTRLYIELSNGSKSEATQEFVMARAKEIMAPFSVEWRSVEWFGVYQIGQRIASTFSDRGRVFIAGDAAHTHSPKAAQGMNVSMHDTFNLAWKLAFVLKGLSPPSLLDTYIHERRKIAEDLIAFDHAHATAFTGNDAAALAANFAKNIRFISGVGADYDANALNLPLASGLVCGLVPGQLLTPARATRYVDANPVDVQRDIPWLGQWRVYFLTDEYHAARPLLEGLCAAVEAPGHVLARAAAASAAGGVLRAGWVAGDEFVQPGRYLPGGQQVVSYSLVTRTPRAAVELEEMPGLVRGNRWAVYVDDLGEGVSPVGRWCGEGLEGGGLKGGEVLVVCVRPDGYVGAVGGRWAGGGQAAEAAEWLEAYFSGFLVG</sequence>
<dbReference type="InterPro" id="IPR012941">
    <property type="entry name" value="Phe_hydrox_C_dim_dom"/>
</dbReference>
<dbReference type="InterPro" id="IPR036249">
    <property type="entry name" value="Thioredoxin-like_sf"/>
</dbReference>
<evidence type="ECO:0000259" key="5">
    <source>
        <dbReference type="Pfam" id="PF01494"/>
    </source>
</evidence>
<keyword evidence="4" id="KW-0560">Oxidoreductase</keyword>
<keyword evidence="2" id="KW-0285">Flavoprotein</keyword>
<dbReference type="STRING" id="1392247.A0A3N4KQR7"/>
<organism evidence="7 8">
    <name type="scientific">Morchella conica CCBAS932</name>
    <dbReference type="NCBI Taxonomy" id="1392247"/>
    <lineage>
        <taxon>Eukaryota</taxon>
        <taxon>Fungi</taxon>
        <taxon>Dikarya</taxon>
        <taxon>Ascomycota</taxon>
        <taxon>Pezizomycotina</taxon>
        <taxon>Pezizomycetes</taxon>
        <taxon>Pezizales</taxon>
        <taxon>Morchellaceae</taxon>
        <taxon>Morchella</taxon>
    </lineage>
</organism>
<evidence type="ECO:0000313" key="8">
    <source>
        <dbReference type="Proteomes" id="UP000277580"/>
    </source>
</evidence>
<keyword evidence="3" id="KW-0274">FAD</keyword>
<evidence type="ECO:0000256" key="1">
    <source>
        <dbReference type="ARBA" id="ARBA00007801"/>
    </source>
</evidence>
<evidence type="ECO:0000256" key="3">
    <source>
        <dbReference type="ARBA" id="ARBA00022827"/>
    </source>
</evidence>
<feature type="domain" description="FAD-binding" evidence="5">
    <location>
        <begin position="6"/>
        <end position="74"/>
    </location>
</feature>
<evidence type="ECO:0000259" key="6">
    <source>
        <dbReference type="Pfam" id="PF07976"/>
    </source>
</evidence>
<evidence type="ECO:0008006" key="9">
    <source>
        <dbReference type="Google" id="ProtNLM"/>
    </source>
</evidence>
<dbReference type="EMBL" id="ML119168">
    <property type="protein sequence ID" value="RPB08105.1"/>
    <property type="molecule type" value="Genomic_DNA"/>
</dbReference>